<dbReference type="AlphaFoldDB" id="A4JFL4"/>
<name>A4JFL4_BURVG</name>
<feature type="compositionally biased region" description="Basic and acidic residues" evidence="1">
    <location>
        <begin position="1"/>
        <end position="11"/>
    </location>
</feature>
<organism evidence="2 3">
    <name type="scientific">Burkholderia vietnamiensis (strain G4 / LMG 22486)</name>
    <name type="common">Burkholderia cepacia (strain R1808)</name>
    <dbReference type="NCBI Taxonomy" id="269482"/>
    <lineage>
        <taxon>Bacteria</taxon>
        <taxon>Pseudomonadati</taxon>
        <taxon>Pseudomonadota</taxon>
        <taxon>Betaproteobacteria</taxon>
        <taxon>Burkholderiales</taxon>
        <taxon>Burkholderiaceae</taxon>
        <taxon>Burkholderia</taxon>
        <taxon>Burkholderia cepacia complex</taxon>
    </lineage>
</organism>
<evidence type="ECO:0000313" key="2">
    <source>
        <dbReference type="EMBL" id="ABO55067.1"/>
    </source>
</evidence>
<evidence type="ECO:0000256" key="1">
    <source>
        <dbReference type="SAM" id="MobiDB-lite"/>
    </source>
</evidence>
<dbReference type="Proteomes" id="UP000002287">
    <property type="component" value="Chromosome 1"/>
</dbReference>
<protein>
    <submittedName>
        <fullName evidence="2">Uncharacterized protein</fullName>
    </submittedName>
</protein>
<feature type="compositionally biased region" description="Polar residues" evidence="1">
    <location>
        <begin position="72"/>
        <end position="88"/>
    </location>
</feature>
<feature type="region of interest" description="Disordered" evidence="1">
    <location>
        <begin position="283"/>
        <end position="380"/>
    </location>
</feature>
<feature type="compositionally biased region" description="Low complexity" evidence="1">
    <location>
        <begin position="159"/>
        <end position="173"/>
    </location>
</feature>
<feature type="compositionally biased region" description="Basic and acidic residues" evidence="1">
    <location>
        <begin position="44"/>
        <end position="54"/>
    </location>
</feature>
<feature type="compositionally biased region" description="Low complexity" evidence="1">
    <location>
        <begin position="95"/>
        <end position="107"/>
    </location>
</feature>
<proteinExistence type="predicted"/>
<dbReference type="KEGG" id="bvi:Bcep1808_2065"/>
<dbReference type="EMBL" id="CP000614">
    <property type="protein sequence ID" value="ABO55067.1"/>
    <property type="molecule type" value="Genomic_DNA"/>
</dbReference>
<accession>A4JFL4</accession>
<evidence type="ECO:0000313" key="3">
    <source>
        <dbReference type="Proteomes" id="UP000002287"/>
    </source>
</evidence>
<dbReference type="HOGENOM" id="CLU_351163_0_0_4"/>
<feature type="region of interest" description="Disordered" evidence="1">
    <location>
        <begin position="1"/>
        <end position="211"/>
    </location>
</feature>
<sequence length="801" mass="84366">MDDRRDVRPSTERAAGAAGGTFVERRGTEPQRSPVVRGASGRAGDPRRPFHRTEVSPARVGATPANARPEASTGSTLTTLKDTLSAARTSAIEGQARPAQAQPHAPQGRSRHSDASRHENSSRHELRPAAVELAPLHQPPHPLSHPSPSQDQVMNLNPSKSSLRLGSLGQSSLPASGAAPSELPSPMGAPMATGAIGGHFDRSSETSDASSNELIAELMADFRASDTDSAESPEMVAAGIGEDLARRSPEPQAADALFGAAADMAFASGGAAASVDCEAEAHLAPQVEGQRESESDKSVAPSGASFATQDAGEREQGQRAAVDERSAASERLTERLASFEQASSGEHLNESRLGNFADVDQQVVASADRPRQAQGEPHAARAALAADALPASSSTSLPFASFAVALPRVAVQRVTLAREAEAAPEASDSAPEGAADSADAAALETARLEHEELIRSIVAKADQAAARMHTPQGEKGSYFERAKTLESLGIFETRERFLAYMTFCMEKNINPDDPGTVLCELIGINKALHDQTTAHLLQLHEQTVALLRKEDARTGQGVAKQGRLVLGAMADQSEAIVGALHSLFSAFLAADSERLGAAHEALAKTVDKAEQASLDITTAMDESLDHSRRELARQSDAERAMFAGNIRKLTDHSVIDFGKEVASTMNHGFAKIDSVVQKVMAMVNAAATKVGSSLETLDALGKKQATVAKSEIRREIEALEKQAVGNIVAAAQQAIAQINAGAMQAANGFEQMMDARIQAQAAKLDRAVSSIVNKTIKEGAKWIGGMTIAVMVVYKVLSYIH</sequence>
<reference evidence="3" key="1">
    <citation type="submission" date="2007-03" db="EMBL/GenBank/DDBJ databases">
        <title>Complete sequence of chromosome 1 of Burkholderia vietnamiensis G4.</title>
        <authorList>
            <consortium name="US DOE Joint Genome Institute"/>
            <person name="Copeland A."/>
            <person name="Lucas S."/>
            <person name="Lapidus A."/>
            <person name="Barry K."/>
            <person name="Detter J.C."/>
            <person name="Glavina del Rio T."/>
            <person name="Hammon N."/>
            <person name="Israni S."/>
            <person name="Dalin E."/>
            <person name="Tice H."/>
            <person name="Pitluck S."/>
            <person name="Chain P."/>
            <person name="Malfatti S."/>
            <person name="Shin M."/>
            <person name="Vergez L."/>
            <person name="Schmutz J."/>
            <person name="Larimer F."/>
            <person name="Land M."/>
            <person name="Hauser L."/>
            <person name="Kyrpides N."/>
            <person name="Tiedje J."/>
            <person name="Richardson P."/>
        </authorList>
    </citation>
    <scope>NUCLEOTIDE SEQUENCE [LARGE SCALE GENOMIC DNA]</scope>
    <source>
        <strain evidence="3">G4 / LMG 22486</strain>
    </source>
</reference>
<feature type="compositionally biased region" description="Basic and acidic residues" evidence="1">
    <location>
        <begin position="311"/>
        <end position="334"/>
    </location>
</feature>
<feature type="compositionally biased region" description="Basic and acidic residues" evidence="1">
    <location>
        <begin position="111"/>
        <end position="127"/>
    </location>
</feature>
<gene>
    <name evidence="2" type="ordered locus">Bcep1808_2065</name>
</gene>